<gene>
    <name evidence="5" type="ORF">A9C11_02690</name>
</gene>
<dbReference type="EMBL" id="CP015878">
    <property type="protein sequence ID" value="ANI12954.1"/>
    <property type="molecule type" value="Genomic_DNA"/>
</dbReference>
<dbReference type="Proteomes" id="UP000077748">
    <property type="component" value="Chromosome"/>
</dbReference>
<evidence type="ECO:0000313" key="5">
    <source>
        <dbReference type="EMBL" id="ANI12954.1"/>
    </source>
</evidence>
<evidence type="ECO:0000313" key="6">
    <source>
        <dbReference type="Proteomes" id="UP000077748"/>
    </source>
</evidence>
<proteinExistence type="predicted"/>
<evidence type="ECO:0000256" key="3">
    <source>
        <dbReference type="ARBA" id="ARBA00023163"/>
    </source>
</evidence>
<dbReference type="Pfam" id="PF01047">
    <property type="entry name" value="MarR"/>
    <property type="match status" value="1"/>
</dbReference>
<keyword evidence="3" id="KW-0804">Transcription</keyword>
<reference evidence="5 6" key="1">
    <citation type="submission" date="2016-05" db="EMBL/GenBank/DDBJ databases">
        <title>Genome Sequence of Pseudomonas citronellolis Strain SJTE-3, an Estrogens and Persistent Organic Pollutants degradation strain.</title>
        <authorList>
            <person name="Liang R."/>
        </authorList>
    </citation>
    <scope>NUCLEOTIDE SEQUENCE [LARGE SCALE GENOMIC DNA]</scope>
    <source>
        <strain evidence="5 6">SJTE-3</strain>
    </source>
</reference>
<accession>A0A1A9K608</accession>
<dbReference type="PANTHER" id="PTHR35790:SF4">
    <property type="entry name" value="HTH-TYPE TRANSCRIPTIONAL REGULATOR PCHR"/>
    <property type="match status" value="1"/>
</dbReference>
<dbReference type="SUPFAM" id="SSF46785">
    <property type="entry name" value="Winged helix' DNA-binding domain"/>
    <property type="match status" value="1"/>
</dbReference>
<dbReference type="AlphaFoldDB" id="A0A1A9K608"/>
<dbReference type="InterPro" id="IPR036390">
    <property type="entry name" value="WH_DNA-bd_sf"/>
</dbReference>
<sequence>MTRPVNPDLPENLMALFEHLRNQLQMGLLAQGIDLAPPDIRLLELIAEAEGLINLQDVGRQMCRDKALITRKVREMESRGLVRRERNPGDQRSFQLFLTEAGKVVHAQAQAILACTHDRLFAPLDAEEQHCMAHLLQRCLDAQEELPQ</sequence>
<dbReference type="InterPro" id="IPR000835">
    <property type="entry name" value="HTH_MarR-typ"/>
</dbReference>
<evidence type="ECO:0000259" key="4">
    <source>
        <dbReference type="PROSITE" id="PS50995"/>
    </source>
</evidence>
<protein>
    <submittedName>
        <fullName evidence="5">MarR family transcriptional regulator</fullName>
    </submittedName>
</protein>
<dbReference type="PRINTS" id="PR00598">
    <property type="entry name" value="HTHMARR"/>
</dbReference>
<dbReference type="PANTHER" id="PTHR35790">
    <property type="entry name" value="HTH-TYPE TRANSCRIPTIONAL REGULATOR PCHR"/>
    <property type="match status" value="1"/>
</dbReference>
<evidence type="ECO:0000256" key="1">
    <source>
        <dbReference type="ARBA" id="ARBA00023015"/>
    </source>
</evidence>
<keyword evidence="1" id="KW-0805">Transcription regulation</keyword>
<dbReference type="GO" id="GO:0003677">
    <property type="term" value="F:DNA binding"/>
    <property type="evidence" value="ECO:0007669"/>
    <property type="project" value="UniProtKB-KW"/>
</dbReference>
<dbReference type="PROSITE" id="PS50995">
    <property type="entry name" value="HTH_MARR_2"/>
    <property type="match status" value="1"/>
</dbReference>
<dbReference type="SMART" id="SM00347">
    <property type="entry name" value="HTH_MARR"/>
    <property type="match status" value="1"/>
</dbReference>
<keyword evidence="2" id="KW-0238">DNA-binding</keyword>
<dbReference type="InterPro" id="IPR052067">
    <property type="entry name" value="Metal_resp_HTH_trans_reg"/>
</dbReference>
<dbReference type="Gene3D" id="1.10.10.10">
    <property type="entry name" value="Winged helix-like DNA-binding domain superfamily/Winged helix DNA-binding domain"/>
    <property type="match status" value="1"/>
</dbReference>
<dbReference type="GO" id="GO:0003700">
    <property type="term" value="F:DNA-binding transcription factor activity"/>
    <property type="evidence" value="ECO:0007669"/>
    <property type="project" value="InterPro"/>
</dbReference>
<feature type="domain" description="HTH marR-type" evidence="4">
    <location>
        <begin position="6"/>
        <end position="141"/>
    </location>
</feature>
<dbReference type="InterPro" id="IPR036388">
    <property type="entry name" value="WH-like_DNA-bd_sf"/>
</dbReference>
<dbReference type="RefSeq" id="WP_064581757.1">
    <property type="nucleotide sequence ID" value="NZ_CP015878.1"/>
</dbReference>
<name>A0A1A9K608_9PSED</name>
<evidence type="ECO:0000256" key="2">
    <source>
        <dbReference type="ARBA" id="ARBA00023125"/>
    </source>
</evidence>
<organism evidence="5 6">
    <name type="scientific">Pseudomonas citronellolis</name>
    <dbReference type="NCBI Taxonomy" id="53408"/>
    <lineage>
        <taxon>Bacteria</taxon>
        <taxon>Pseudomonadati</taxon>
        <taxon>Pseudomonadota</taxon>
        <taxon>Gammaproteobacteria</taxon>
        <taxon>Pseudomonadales</taxon>
        <taxon>Pseudomonadaceae</taxon>
        <taxon>Pseudomonas</taxon>
    </lineage>
</organism>